<dbReference type="Proteomes" id="UP000007486">
    <property type="component" value="Chromosome"/>
</dbReference>
<name>F0R4G9_PHOSB</name>
<keyword evidence="2" id="KW-1185">Reference proteome</keyword>
<dbReference type="eggNOG" id="ENOG5032UU4">
    <property type="taxonomic scope" value="Bacteria"/>
</dbReference>
<dbReference type="RefSeq" id="WP_013616121.1">
    <property type="nucleotide sequence ID" value="NC_015164.1"/>
</dbReference>
<accession>F0R4G9</accession>
<dbReference type="HOGENOM" id="CLU_193584_1_0_10"/>
<evidence type="ECO:0008006" key="3">
    <source>
        <dbReference type="Google" id="ProtNLM"/>
    </source>
</evidence>
<organism evidence="1 2">
    <name type="scientific">Phocaeicola salanitronis (strain DSM 18170 / JCM 13657 / CCUG 60908 / BL78)</name>
    <name type="common">Bacteroides salanitronis</name>
    <dbReference type="NCBI Taxonomy" id="667015"/>
    <lineage>
        <taxon>Bacteria</taxon>
        <taxon>Pseudomonadati</taxon>
        <taxon>Bacteroidota</taxon>
        <taxon>Bacteroidia</taxon>
        <taxon>Bacteroidales</taxon>
        <taxon>Bacteroidaceae</taxon>
        <taxon>Phocaeicola</taxon>
    </lineage>
</organism>
<reference evidence="1 2" key="1">
    <citation type="journal article" date="2011" name="Stand. Genomic Sci.">
        <title>Complete genome sequence of Bacteroides salanitronis type strain (BL78).</title>
        <authorList>
            <person name="Gronow S."/>
            <person name="Held B."/>
            <person name="Lucas S."/>
            <person name="Lapidus A."/>
            <person name="Del Rio T.G."/>
            <person name="Nolan M."/>
            <person name="Tice H."/>
            <person name="Deshpande S."/>
            <person name="Cheng J.F."/>
            <person name="Pitluck S."/>
            <person name="Liolios K."/>
            <person name="Pagani I."/>
            <person name="Ivanova N."/>
            <person name="Mavromatis K."/>
            <person name="Pati A."/>
            <person name="Tapia R."/>
            <person name="Han C."/>
            <person name="Goodwin L."/>
            <person name="Chen A."/>
            <person name="Palaniappan K."/>
            <person name="Land M."/>
            <person name="Hauser L."/>
            <person name="Chang Y.J."/>
            <person name="Jeffries C.D."/>
            <person name="Brambilla E.M."/>
            <person name="Rohde M."/>
            <person name="Goker M."/>
            <person name="Detter J.C."/>
            <person name="Woyke T."/>
            <person name="Bristow J."/>
            <person name="Markowitz V."/>
            <person name="Hugenholtz P."/>
            <person name="Kyrpides N.C."/>
            <person name="Klenk H.P."/>
            <person name="Eisen J.A."/>
        </authorList>
    </citation>
    <scope>NUCLEOTIDE SEQUENCE [LARGE SCALE GENOMIC DNA]</scope>
    <source>
        <strain evidence="1 2">DSM 18170</strain>
    </source>
</reference>
<sequence length="85" mass="10099">MYMSGQNQSDDPVKSPEIQEIIMSYRIGIIAAEFANRLDISPVRALHLFYESQTCADLHDKRTWLYLYSNLYMADEFMRECEYDF</sequence>
<evidence type="ECO:0000313" key="2">
    <source>
        <dbReference type="Proteomes" id="UP000007486"/>
    </source>
</evidence>
<dbReference type="KEGG" id="bsa:Bacsa_0044"/>
<dbReference type="EMBL" id="CP002530">
    <property type="protein sequence ID" value="ADY34659.1"/>
    <property type="molecule type" value="Genomic_DNA"/>
</dbReference>
<proteinExistence type="predicted"/>
<dbReference type="AlphaFoldDB" id="F0R4G9"/>
<protein>
    <recommendedName>
        <fullName evidence="3">DUF3791 domain-containing protein</fullName>
    </recommendedName>
</protein>
<evidence type="ECO:0000313" key="1">
    <source>
        <dbReference type="EMBL" id="ADY34659.1"/>
    </source>
</evidence>
<gene>
    <name evidence="1" type="ordered locus">Bacsa_0044</name>
</gene>